<name>A0ABP8M2U2_9BACT</name>
<dbReference type="EMBL" id="BAABHC010000035">
    <property type="protein sequence ID" value="GAA4443461.1"/>
    <property type="molecule type" value="Genomic_DNA"/>
</dbReference>
<organism evidence="2 3">
    <name type="scientific">Pontibacter saemangeumensis</name>
    <dbReference type="NCBI Taxonomy" id="1084525"/>
    <lineage>
        <taxon>Bacteria</taxon>
        <taxon>Pseudomonadati</taxon>
        <taxon>Bacteroidota</taxon>
        <taxon>Cytophagia</taxon>
        <taxon>Cytophagales</taxon>
        <taxon>Hymenobacteraceae</taxon>
        <taxon>Pontibacter</taxon>
    </lineage>
</organism>
<proteinExistence type="predicted"/>
<feature type="compositionally biased region" description="Basic and acidic residues" evidence="1">
    <location>
        <begin position="70"/>
        <end position="84"/>
    </location>
</feature>
<feature type="region of interest" description="Disordered" evidence="1">
    <location>
        <begin position="56"/>
        <end position="110"/>
    </location>
</feature>
<protein>
    <submittedName>
        <fullName evidence="2">Uncharacterized protein</fullName>
    </submittedName>
</protein>
<accession>A0ABP8M2U2</accession>
<evidence type="ECO:0000313" key="3">
    <source>
        <dbReference type="Proteomes" id="UP001500552"/>
    </source>
</evidence>
<sequence length="110" mass="12717">MDAGGDSLYRDSGVSKIMEALRYMMEFLFKPKSHVTKEAYIQYTYTTSDITKSNATMSTRAATQQKKQRQKEFKERKENEERLKAAAKKAKQGIARNDEEDDRMHEAVLS</sequence>
<comment type="caution">
    <text evidence="2">The sequence shown here is derived from an EMBL/GenBank/DDBJ whole genome shotgun (WGS) entry which is preliminary data.</text>
</comment>
<keyword evidence="3" id="KW-1185">Reference proteome</keyword>
<reference evidence="3" key="1">
    <citation type="journal article" date="2019" name="Int. J. Syst. Evol. Microbiol.">
        <title>The Global Catalogue of Microorganisms (GCM) 10K type strain sequencing project: providing services to taxonomists for standard genome sequencing and annotation.</title>
        <authorList>
            <consortium name="The Broad Institute Genomics Platform"/>
            <consortium name="The Broad Institute Genome Sequencing Center for Infectious Disease"/>
            <person name="Wu L."/>
            <person name="Ma J."/>
        </authorList>
    </citation>
    <scope>NUCLEOTIDE SEQUENCE [LARGE SCALE GENOMIC DNA]</scope>
    <source>
        <strain evidence="3">JCM 17926</strain>
    </source>
</reference>
<evidence type="ECO:0000313" key="2">
    <source>
        <dbReference type="EMBL" id="GAA4443461.1"/>
    </source>
</evidence>
<gene>
    <name evidence="2" type="ORF">GCM10023188_44270</name>
</gene>
<dbReference type="Proteomes" id="UP001500552">
    <property type="component" value="Unassembled WGS sequence"/>
</dbReference>
<evidence type="ECO:0000256" key="1">
    <source>
        <dbReference type="SAM" id="MobiDB-lite"/>
    </source>
</evidence>